<dbReference type="GO" id="GO:0016740">
    <property type="term" value="F:transferase activity"/>
    <property type="evidence" value="ECO:0007669"/>
    <property type="project" value="UniProtKB-KW"/>
</dbReference>
<organism evidence="3 4">
    <name type="scientific">Phaseolus angularis</name>
    <name type="common">Azuki bean</name>
    <name type="synonym">Vigna angularis</name>
    <dbReference type="NCBI Taxonomy" id="3914"/>
    <lineage>
        <taxon>Eukaryota</taxon>
        <taxon>Viridiplantae</taxon>
        <taxon>Streptophyta</taxon>
        <taxon>Embryophyta</taxon>
        <taxon>Tracheophyta</taxon>
        <taxon>Spermatophyta</taxon>
        <taxon>Magnoliopsida</taxon>
        <taxon>eudicotyledons</taxon>
        <taxon>Gunneridae</taxon>
        <taxon>Pentapetalae</taxon>
        <taxon>rosids</taxon>
        <taxon>fabids</taxon>
        <taxon>Fabales</taxon>
        <taxon>Fabaceae</taxon>
        <taxon>Papilionoideae</taxon>
        <taxon>50 kb inversion clade</taxon>
        <taxon>NPAAA clade</taxon>
        <taxon>indigoferoid/millettioid clade</taxon>
        <taxon>Phaseoleae</taxon>
        <taxon>Vigna</taxon>
    </lineage>
</organism>
<evidence type="ECO:0000256" key="1">
    <source>
        <dbReference type="ARBA" id="ARBA00009861"/>
    </source>
</evidence>
<evidence type="ECO:0000256" key="2">
    <source>
        <dbReference type="ARBA" id="ARBA00022679"/>
    </source>
</evidence>
<dbReference type="InterPro" id="IPR023213">
    <property type="entry name" value="CAT-like_dom_sf"/>
</dbReference>
<dbReference type="Gramene" id="KOM45462">
    <property type="protein sequence ID" value="KOM45462"/>
    <property type="gene ID" value="LR48_Vigan06g076800"/>
</dbReference>
<comment type="similarity">
    <text evidence="1">Belongs to the plant acyltransferase family.</text>
</comment>
<dbReference type="EMBL" id="CM003376">
    <property type="protein sequence ID" value="KOM45462.1"/>
    <property type="molecule type" value="Genomic_DNA"/>
</dbReference>
<proteinExistence type="inferred from homology"/>
<sequence>MSPRSFAVVHGGAELVMPAGRTPRELKKLSDIDDEEGLRFHLPVIMFYRNGSVVEGKDVGKVIRNGLSKALVYYYPLAGRLREGPNRKLMVDCNGEGMLLVEAEADDSLRELGDKILPPCPYMKEFLLDVPGSPRILGTPLLFQVTRLTCGGFVFAARMNHTICDSLGLVQFLTMVGEIARGASITQFPVWQRELFSARNPPRITCAHNEYETQHCQKETWDTHEMDHGSFFFGPKEIATLRSHLPMHLQNSSTFEVLSACLWKCRTIALGLKPNETVGLSPFITARGKLGQQVPNGYYGNAFAFPMALARAGPLCQNPLGYALELVKKAKAQMGAEYVSSVADLMVLKGRPKYRTEGNYLIGDTTHVGFYEVDFGWGSPIYGGPAGAIPFVSFYGRFRNSEGEDVIVVPILLPHHVMRRFLSELVKITNKDPMDFSDENMPNRERPKTLVENKWRAEDGRSSSAGREIHPLHALTPSVTSEASKSCSGIQVEESRSCVGMAGGPSPIEYFEADRVNLGWQLMRVPVTTPTGCMNACGYMDSHSPDDGEAPLEDMLEEENLEDANLVEVEVKAEQ</sequence>
<dbReference type="Pfam" id="PF02458">
    <property type="entry name" value="Transferase"/>
    <property type="match status" value="1"/>
</dbReference>
<keyword evidence="2" id="KW-0808">Transferase</keyword>
<dbReference type="Proteomes" id="UP000053144">
    <property type="component" value="Chromosome 6"/>
</dbReference>
<gene>
    <name evidence="3" type="ORF">LR48_Vigan06g076800</name>
</gene>
<dbReference type="InterPro" id="IPR050898">
    <property type="entry name" value="Plant_acyltransferase"/>
</dbReference>
<dbReference type="PANTHER" id="PTHR31147:SF66">
    <property type="entry name" value="OS05G0315700 PROTEIN"/>
    <property type="match status" value="1"/>
</dbReference>
<evidence type="ECO:0000313" key="4">
    <source>
        <dbReference type="Proteomes" id="UP000053144"/>
    </source>
</evidence>
<dbReference type="AlphaFoldDB" id="A0A0L9USC3"/>
<reference evidence="4" key="1">
    <citation type="journal article" date="2015" name="Proc. Natl. Acad. Sci. U.S.A.">
        <title>Genome sequencing of adzuki bean (Vigna angularis) provides insight into high starch and low fat accumulation and domestication.</title>
        <authorList>
            <person name="Yang K."/>
            <person name="Tian Z."/>
            <person name="Chen C."/>
            <person name="Luo L."/>
            <person name="Zhao B."/>
            <person name="Wang Z."/>
            <person name="Yu L."/>
            <person name="Li Y."/>
            <person name="Sun Y."/>
            <person name="Li W."/>
            <person name="Chen Y."/>
            <person name="Li Y."/>
            <person name="Zhang Y."/>
            <person name="Ai D."/>
            <person name="Zhao J."/>
            <person name="Shang C."/>
            <person name="Ma Y."/>
            <person name="Wu B."/>
            <person name="Wang M."/>
            <person name="Gao L."/>
            <person name="Sun D."/>
            <person name="Zhang P."/>
            <person name="Guo F."/>
            <person name="Wang W."/>
            <person name="Li Y."/>
            <person name="Wang J."/>
            <person name="Varshney R.K."/>
            <person name="Wang J."/>
            <person name="Ling H.Q."/>
            <person name="Wan P."/>
        </authorList>
    </citation>
    <scope>NUCLEOTIDE SEQUENCE</scope>
    <source>
        <strain evidence="4">cv. Jingnong 6</strain>
    </source>
</reference>
<dbReference type="Gene3D" id="3.30.559.10">
    <property type="entry name" value="Chloramphenicol acetyltransferase-like domain"/>
    <property type="match status" value="2"/>
</dbReference>
<dbReference type="OMA" id="TETSIVM"/>
<dbReference type="PANTHER" id="PTHR31147">
    <property type="entry name" value="ACYL TRANSFERASE 4"/>
    <property type="match status" value="1"/>
</dbReference>
<evidence type="ECO:0000313" key="3">
    <source>
        <dbReference type="EMBL" id="KOM45462.1"/>
    </source>
</evidence>
<protein>
    <submittedName>
        <fullName evidence="3">Uncharacterized protein</fullName>
    </submittedName>
</protein>
<accession>A0A0L9USC3</accession>
<name>A0A0L9USC3_PHAAN</name>